<feature type="domain" description="Sulfotransferase" evidence="5">
    <location>
        <begin position="54"/>
        <end position="305"/>
    </location>
</feature>
<accession>A0A2P6VC12</accession>
<dbReference type="Pfam" id="PF00685">
    <property type="entry name" value="Sulfotransfer_1"/>
    <property type="match status" value="1"/>
</dbReference>
<comment type="similarity">
    <text evidence="1 3">Belongs to the sulfotransferase 1 family.</text>
</comment>
<comment type="caution">
    <text evidence="6">The sequence shown here is derived from an EMBL/GenBank/DDBJ whole genome shotgun (WGS) entry which is preliminary data.</text>
</comment>
<feature type="region of interest" description="Disordered" evidence="4">
    <location>
        <begin position="1"/>
        <end position="23"/>
    </location>
</feature>
<dbReference type="Proteomes" id="UP000239649">
    <property type="component" value="Unassembled WGS sequence"/>
</dbReference>
<sequence>MGDAENQQQRPEAPPQQQPAMEQSAAIQTMIDVLRDQETEEGRMKGYHFKPRSEDVMVVSPAKCGTTWLCQIVQSLRSRGDMDFEEINLEMPCVEMWHEYGLAGLEEPQRWQPCVFKTHFWHPDCPKGAGKYLYIVRDPMESGPSFYHFMNGWAFDADSISLDAFIREFFMWRGDAASPLQNAGQWSNMASWYPRRGNDDVLWLHYEDLHADRHAAVRLIADFLGIGVDDAELQAIAVEQSSIEFMKAHPTKYDEHMLKAAVNGRSGRPADAGMGSGGKVREGRLGANKQQLTPELEAALQQRWTEYMLPRTGYGSYADMRRGINSELGRPFAS</sequence>
<reference evidence="6 7" key="1">
    <citation type="journal article" date="2018" name="Plant J.">
        <title>Genome sequences of Chlorella sorokiniana UTEX 1602 and Micractinium conductrix SAG 241.80: implications to maltose excretion by a green alga.</title>
        <authorList>
            <person name="Arriola M.B."/>
            <person name="Velmurugan N."/>
            <person name="Zhang Y."/>
            <person name="Plunkett M.H."/>
            <person name="Hondzo H."/>
            <person name="Barney B.M."/>
        </authorList>
    </citation>
    <scope>NUCLEOTIDE SEQUENCE [LARGE SCALE GENOMIC DNA]</scope>
    <source>
        <strain evidence="6 7">SAG 241.80</strain>
    </source>
</reference>
<evidence type="ECO:0000313" key="6">
    <source>
        <dbReference type="EMBL" id="PSC71632.1"/>
    </source>
</evidence>
<dbReference type="STRING" id="554055.A0A2P6VC12"/>
<proteinExistence type="inferred from homology"/>
<dbReference type="Gene3D" id="3.40.50.300">
    <property type="entry name" value="P-loop containing nucleotide triphosphate hydrolases"/>
    <property type="match status" value="1"/>
</dbReference>
<dbReference type="SUPFAM" id="SSF52540">
    <property type="entry name" value="P-loop containing nucleoside triphosphate hydrolases"/>
    <property type="match status" value="1"/>
</dbReference>
<evidence type="ECO:0000256" key="1">
    <source>
        <dbReference type="ARBA" id="ARBA00005771"/>
    </source>
</evidence>
<dbReference type="InterPro" id="IPR027417">
    <property type="entry name" value="P-loop_NTPase"/>
</dbReference>
<dbReference type="GO" id="GO:0008146">
    <property type="term" value="F:sulfotransferase activity"/>
    <property type="evidence" value="ECO:0007669"/>
    <property type="project" value="InterPro"/>
</dbReference>
<evidence type="ECO:0000259" key="5">
    <source>
        <dbReference type="Pfam" id="PF00685"/>
    </source>
</evidence>
<dbReference type="InterPro" id="IPR000863">
    <property type="entry name" value="Sulfotransferase_dom"/>
</dbReference>
<evidence type="ECO:0000256" key="3">
    <source>
        <dbReference type="RuleBase" id="RU361155"/>
    </source>
</evidence>
<dbReference type="EC" id="2.8.2.-" evidence="3"/>
<keyword evidence="2 3" id="KW-0808">Transferase</keyword>
<dbReference type="PANTHER" id="PTHR11783">
    <property type="entry name" value="SULFOTRANSFERASE SULT"/>
    <property type="match status" value="1"/>
</dbReference>
<organism evidence="6 7">
    <name type="scientific">Micractinium conductrix</name>
    <dbReference type="NCBI Taxonomy" id="554055"/>
    <lineage>
        <taxon>Eukaryota</taxon>
        <taxon>Viridiplantae</taxon>
        <taxon>Chlorophyta</taxon>
        <taxon>core chlorophytes</taxon>
        <taxon>Trebouxiophyceae</taxon>
        <taxon>Chlorellales</taxon>
        <taxon>Chlorellaceae</taxon>
        <taxon>Chlorella clade</taxon>
        <taxon>Micractinium</taxon>
    </lineage>
</organism>
<dbReference type="EMBL" id="LHPF02000014">
    <property type="protein sequence ID" value="PSC71632.1"/>
    <property type="molecule type" value="Genomic_DNA"/>
</dbReference>
<gene>
    <name evidence="6" type="ORF">C2E20_5161</name>
</gene>
<dbReference type="AlphaFoldDB" id="A0A2P6VC12"/>
<keyword evidence="7" id="KW-1185">Reference proteome</keyword>
<name>A0A2P6VC12_9CHLO</name>
<dbReference type="OrthoDB" id="205623at2759"/>
<evidence type="ECO:0000256" key="4">
    <source>
        <dbReference type="SAM" id="MobiDB-lite"/>
    </source>
</evidence>
<feature type="compositionally biased region" description="Low complexity" evidence="4">
    <location>
        <begin position="1"/>
        <end position="11"/>
    </location>
</feature>
<protein>
    <recommendedName>
        <fullName evidence="3">Sulfotransferase</fullName>
        <ecNumber evidence="3">2.8.2.-</ecNumber>
    </recommendedName>
</protein>
<evidence type="ECO:0000313" key="7">
    <source>
        <dbReference type="Proteomes" id="UP000239649"/>
    </source>
</evidence>
<evidence type="ECO:0000256" key="2">
    <source>
        <dbReference type="ARBA" id="ARBA00022679"/>
    </source>
</evidence>